<proteinExistence type="predicted"/>
<dbReference type="EMBL" id="PCRH01000045">
    <property type="protein sequence ID" value="PIP17053.1"/>
    <property type="molecule type" value="Genomic_DNA"/>
</dbReference>
<accession>A0A2G9YE92</accession>
<evidence type="ECO:0000313" key="2">
    <source>
        <dbReference type="Proteomes" id="UP000231480"/>
    </source>
</evidence>
<gene>
    <name evidence="1" type="ORF">COX44_02025</name>
</gene>
<reference evidence="1 2" key="1">
    <citation type="submission" date="2017-09" db="EMBL/GenBank/DDBJ databases">
        <title>Depth-based differentiation of microbial function through sediment-hosted aquifers and enrichment of novel symbionts in the deep terrestrial subsurface.</title>
        <authorList>
            <person name="Probst A.J."/>
            <person name="Ladd B."/>
            <person name="Jarett J.K."/>
            <person name="Geller-Mcgrath D.E."/>
            <person name="Sieber C.M."/>
            <person name="Emerson J.B."/>
            <person name="Anantharaman K."/>
            <person name="Thomas B.C."/>
            <person name="Malmstrom R."/>
            <person name="Stieglmeier M."/>
            <person name="Klingl A."/>
            <person name="Woyke T."/>
            <person name="Ryan C.M."/>
            <person name="Banfield J.F."/>
        </authorList>
    </citation>
    <scope>NUCLEOTIDE SEQUENCE [LARGE SCALE GENOMIC DNA]</scope>
    <source>
        <strain evidence="1">CG23_combo_of_CG06-09_8_20_14_all_37_13</strain>
    </source>
</reference>
<dbReference type="Proteomes" id="UP000231480">
    <property type="component" value="Unassembled WGS sequence"/>
</dbReference>
<evidence type="ECO:0000313" key="1">
    <source>
        <dbReference type="EMBL" id="PIP17053.1"/>
    </source>
</evidence>
<protein>
    <submittedName>
        <fullName evidence="1">Uncharacterized protein</fullName>
    </submittedName>
</protein>
<name>A0A2G9YE92_9BACT</name>
<organism evidence="1 2">
    <name type="scientific">Candidatus Portnoybacteria bacterium CG23_combo_of_CG06-09_8_20_14_all_37_13</name>
    <dbReference type="NCBI Taxonomy" id="1974819"/>
    <lineage>
        <taxon>Bacteria</taxon>
        <taxon>Candidatus Portnoyibacteriota</taxon>
    </lineage>
</organism>
<dbReference type="AlphaFoldDB" id="A0A2G9YE92"/>
<comment type="caution">
    <text evidence="1">The sequence shown here is derived from an EMBL/GenBank/DDBJ whole genome shotgun (WGS) entry which is preliminary data.</text>
</comment>
<sequence length="82" mass="9271">MTSIRCKACDYQIGLGNVVKSVVKKEGDTSFIRTSFIRTLIIRENPSFSIQCPNCGTWNRVKCRHKTGIKKTVRISSQPPQI</sequence>